<organism evidence="1 2">
    <name type="scientific">Vermiconidia calcicola</name>
    <dbReference type="NCBI Taxonomy" id="1690605"/>
    <lineage>
        <taxon>Eukaryota</taxon>
        <taxon>Fungi</taxon>
        <taxon>Dikarya</taxon>
        <taxon>Ascomycota</taxon>
        <taxon>Pezizomycotina</taxon>
        <taxon>Dothideomycetes</taxon>
        <taxon>Dothideomycetidae</taxon>
        <taxon>Mycosphaerellales</taxon>
        <taxon>Extremaceae</taxon>
        <taxon>Vermiconidia</taxon>
    </lineage>
</organism>
<proteinExistence type="predicted"/>
<evidence type="ECO:0000313" key="2">
    <source>
        <dbReference type="Proteomes" id="UP001281147"/>
    </source>
</evidence>
<accession>A0ACC3NBW7</accession>
<reference evidence="1" key="1">
    <citation type="submission" date="2023-07" db="EMBL/GenBank/DDBJ databases">
        <title>Black Yeasts Isolated from many extreme environments.</title>
        <authorList>
            <person name="Coleine C."/>
            <person name="Stajich J.E."/>
            <person name="Selbmann L."/>
        </authorList>
    </citation>
    <scope>NUCLEOTIDE SEQUENCE</scope>
    <source>
        <strain evidence="1">CCFEE 5714</strain>
    </source>
</reference>
<dbReference type="Proteomes" id="UP001281147">
    <property type="component" value="Unassembled WGS sequence"/>
</dbReference>
<sequence length="358" mass="41594">MQKVLQRAKQASRVVERQKKRRREELERGEAWERRVNRDRLVRSTNENIRTARKNRQEDWATGALAPRRDVGDKAETYGALTIYDIHLPDKSPQDRPKFIPFADGDRVVITKGKERGKIGYVQNINEEKDTVQVKDMNVVDIFVPDWINREDEAGDRGNIVQNSQHMPLHYVKLVYPLPDPKTGRVRDVIIDRLEPVHVKGKAGASQVVGHKKGAARAIPGVNTIIPWPPKVPFSKPKEEEEFDDDTPRITVDEKTFRPYLLYPPMPMSVVDELRNKYSRFRTRHDWDFVQKKEAEDEREEKRKQLGKTMRTPLQELAELRARQKAAEEKELTNEQLAKIGEVMAQQRSKVTQEIAVQ</sequence>
<keyword evidence="2" id="KW-1185">Reference proteome</keyword>
<comment type="caution">
    <text evidence="1">The sequence shown here is derived from an EMBL/GenBank/DDBJ whole genome shotgun (WGS) entry which is preliminary data.</text>
</comment>
<dbReference type="EMBL" id="JAUTXU010000057">
    <property type="protein sequence ID" value="KAK3714143.1"/>
    <property type="molecule type" value="Genomic_DNA"/>
</dbReference>
<evidence type="ECO:0000313" key="1">
    <source>
        <dbReference type="EMBL" id="KAK3714143.1"/>
    </source>
</evidence>
<name>A0ACC3NBW7_9PEZI</name>
<protein>
    <submittedName>
        <fullName evidence="1">Uncharacterized protein</fullName>
    </submittedName>
</protein>
<gene>
    <name evidence="1" type="ORF">LTR37_007945</name>
</gene>